<keyword evidence="3" id="KW-1185">Reference proteome</keyword>
<accession>U1HN71</accession>
<dbReference type="Pfam" id="PF06985">
    <property type="entry name" value="HET"/>
    <property type="match status" value="1"/>
</dbReference>
<protein>
    <recommendedName>
        <fullName evidence="1">Heterokaryon incompatibility domain-containing protein</fullName>
    </recommendedName>
</protein>
<dbReference type="InterPro" id="IPR052895">
    <property type="entry name" value="HetReg/Transcr_Mod"/>
</dbReference>
<feature type="domain" description="Heterokaryon incompatibility" evidence="1">
    <location>
        <begin position="16"/>
        <end position="151"/>
    </location>
</feature>
<dbReference type="InterPro" id="IPR010730">
    <property type="entry name" value="HET"/>
</dbReference>
<sequence>MSKVRVVDGRGAVGDVECAVTHNLEIALRYLRYAANLHTIWVDSICIDHSNNKEKGLQINLMGEIYRLAARVIVWLGPEENKSGRAIDMLEDMGSQVDFHPGAFSITPSSQARDRRWGDMALDLPYNEEDLTCLYHLLCRAWFEGLWVRQEILLANSTAIAVCGFRDVSWCGPDVT</sequence>
<dbReference type="HOGENOM" id="CLU_1525137_0_0_1"/>
<dbReference type="PANTHER" id="PTHR24148:SF64">
    <property type="entry name" value="HETEROKARYON INCOMPATIBILITY DOMAIN-CONTAINING PROTEIN"/>
    <property type="match status" value="1"/>
</dbReference>
<dbReference type="EMBL" id="KE721312">
    <property type="protein sequence ID" value="ERF70479.1"/>
    <property type="molecule type" value="Genomic_DNA"/>
</dbReference>
<dbReference type="Proteomes" id="UP000019373">
    <property type="component" value="Unassembled WGS sequence"/>
</dbReference>
<dbReference type="OrthoDB" id="4850726at2759"/>
<dbReference type="eggNOG" id="ENOG502SHD2">
    <property type="taxonomic scope" value="Eukaryota"/>
</dbReference>
<evidence type="ECO:0000313" key="2">
    <source>
        <dbReference type="EMBL" id="ERF70479.1"/>
    </source>
</evidence>
<dbReference type="AlphaFoldDB" id="U1HN71"/>
<organism evidence="2 3">
    <name type="scientific">Endocarpon pusillum (strain Z07020 / HMAS-L-300199)</name>
    <name type="common">Lichen-forming fungus</name>
    <dbReference type="NCBI Taxonomy" id="1263415"/>
    <lineage>
        <taxon>Eukaryota</taxon>
        <taxon>Fungi</taxon>
        <taxon>Dikarya</taxon>
        <taxon>Ascomycota</taxon>
        <taxon>Pezizomycotina</taxon>
        <taxon>Eurotiomycetes</taxon>
        <taxon>Chaetothyriomycetidae</taxon>
        <taxon>Verrucariales</taxon>
        <taxon>Verrucariaceae</taxon>
        <taxon>Endocarpon</taxon>
    </lineage>
</organism>
<proteinExistence type="predicted"/>
<dbReference type="PANTHER" id="PTHR24148">
    <property type="entry name" value="ANKYRIN REPEAT DOMAIN-CONTAINING PROTEIN 39 HOMOLOG-RELATED"/>
    <property type="match status" value="1"/>
</dbReference>
<dbReference type="RefSeq" id="XP_007803876.1">
    <property type="nucleotide sequence ID" value="XM_007805685.1"/>
</dbReference>
<name>U1HN71_ENDPU</name>
<reference evidence="3" key="1">
    <citation type="journal article" date="2014" name="BMC Genomics">
        <title>Genome characteristics reveal the impact of lichenization on lichen-forming fungus Endocarpon pusillum Hedwig (Verrucariales, Ascomycota).</title>
        <authorList>
            <person name="Wang Y.-Y."/>
            <person name="Liu B."/>
            <person name="Zhang X.-Y."/>
            <person name="Zhou Q.-M."/>
            <person name="Zhang T."/>
            <person name="Li H."/>
            <person name="Yu Y.-F."/>
            <person name="Zhang X.-L."/>
            <person name="Hao X.-Y."/>
            <person name="Wang M."/>
            <person name="Wang L."/>
            <person name="Wei J.-C."/>
        </authorList>
    </citation>
    <scope>NUCLEOTIDE SEQUENCE [LARGE SCALE GENOMIC DNA]</scope>
    <source>
        <strain evidence="3">Z07020 / HMAS-L-300199</strain>
    </source>
</reference>
<dbReference type="GeneID" id="19244051"/>
<dbReference type="OMA" id="ECAVTHN"/>
<evidence type="ECO:0000313" key="3">
    <source>
        <dbReference type="Proteomes" id="UP000019373"/>
    </source>
</evidence>
<gene>
    <name evidence="2" type="ORF">EPUS_09221</name>
</gene>
<evidence type="ECO:0000259" key="1">
    <source>
        <dbReference type="Pfam" id="PF06985"/>
    </source>
</evidence>